<dbReference type="Gene3D" id="3.40.50.1760">
    <property type="entry name" value="Glutathione synthase, substrate-binding domain superfamily, eukaryotic"/>
    <property type="match status" value="1"/>
</dbReference>
<evidence type="ECO:0000256" key="15">
    <source>
        <dbReference type="PIRSR" id="PIRSR001558-2"/>
    </source>
</evidence>
<name>A0A6H5H6X1_9HEMI</name>
<feature type="binding site" evidence="14">
    <location>
        <position position="339"/>
    </location>
    <ligand>
        <name>ATP</name>
        <dbReference type="ChEBI" id="CHEBI:30616"/>
    </ligand>
</feature>
<accession>A0A6H5H6X1</accession>
<feature type="binding site" evidence="14">
    <location>
        <position position="422"/>
    </location>
    <ligand>
        <name>ATP</name>
        <dbReference type="ChEBI" id="CHEBI:30616"/>
    </ligand>
</feature>
<dbReference type="GO" id="GO:0005829">
    <property type="term" value="C:cytosol"/>
    <property type="evidence" value="ECO:0007669"/>
    <property type="project" value="TreeGrafter"/>
</dbReference>
<dbReference type="GO" id="GO:0005524">
    <property type="term" value="F:ATP binding"/>
    <property type="evidence" value="ECO:0007669"/>
    <property type="project" value="UniProtKB-UniRule"/>
</dbReference>
<keyword evidence="6 13" id="KW-0436">Ligase</keyword>
<dbReference type="FunFam" id="3.40.50.1760:FF:000001">
    <property type="entry name" value="Glutathione synthetase"/>
    <property type="match status" value="1"/>
</dbReference>
<evidence type="ECO:0000256" key="4">
    <source>
        <dbReference type="ARBA" id="ARBA00012214"/>
    </source>
</evidence>
<feature type="binding site" evidence="14">
    <location>
        <begin position="328"/>
        <end position="337"/>
    </location>
    <ligand>
        <name>ATP</name>
        <dbReference type="ChEBI" id="CHEBI:30616"/>
    </ligand>
</feature>
<evidence type="ECO:0000256" key="10">
    <source>
        <dbReference type="ARBA" id="ARBA00022840"/>
    </source>
</evidence>
<feature type="binding site" evidence="14">
    <location>
        <position position="108"/>
    </location>
    <ligand>
        <name>ATP</name>
        <dbReference type="ChEBI" id="CHEBI:30616"/>
    </ligand>
</feature>
<feature type="binding site" evidence="14">
    <location>
        <begin position="360"/>
        <end position="363"/>
    </location>
    <ligand>
        <name>ATP</name>
        <dbReference type="ChEBI" id="CHEBI:30616"/>
    </ligand>
</feature>
<feature type="binding site" evidence="14">
    <location>
        <position position="416"/>
    </location>
    <ligand>
        <name>ATP</name>
        <dbReference type="ChEBI" id="CHEBI:30616"/>
    </ligand>
</feature>
<evidence type="ECO:0000256" key="8">
    <source>
        <dbReference type="ARBA" id="ARBA00022723"/>
    </source>
</evidence>
<dbReference type="GO" id="GO:0004363">
    <property type="term" value="F:glutathione synthase activity"/>
    <property type="evidence" value="ECO:0007669"/>
    <property type="project" value="UniProtKB-UniRule"/>
</dbReference>
<dbReference type="SUPFAM" id="SSF56059">
    <property type="entry name" value="Glutathione synthetase ATP-binding domain-like"/>
    <property type="match status" value="1"/>
</dbReference>
<evidence type="ECO:0000256" key="7">
    <source>
        <dbReference type="ARBA" id="ARBA00022684"/>
    </source>
</evidence>
<evidence type="ECO:0000313" key="18">
    <source>
        <dbReference type="Proteomes" id="UP000479000"/>
    </source>
</evidence>
<keyword evidence="18" id="KW-1185">Reference proteome</keyword>
<dbReference type="AlphaFoldDB" id="A0A6H5H6X1"/>
<evidence type="ECO:0000256" key="1">
    <source>
        <dbReference type="ARBA" id="ARBA00004965"/>
    </source>
</evidence>
<dbReference type="SUPFAM" id="SSF52440">
    <property type="entry name" value="PreATP-grasp domain"/>
    <property type="match status" value="1"/>
</dbReference>
<dbReference type="PIRSF" id="PIRSF001558">
    <property type="entry name" value="GSHase"/>
    <property type="match status" value="1"/>
</dbReference>
<dbReference type="NCBIfam" id="TIGR01986">
    <property type="entry name" value="glut_syn_euk"/>
    <property type="match status" value="1"/>
</dbReference>
<feature type="binding site" evidence="14">
    <location>
        <position position="270"/>
    </location>
    <ligand>
        <name>ATP</name>
        <dbReference type="ChEBI" id="CHEBI:30616"/>
    </ligand>
</feature>
<comment type="pathway">
    <text evidence="1 13">Sulfur metabolism; glutathione biosynthesis; glutathione from L-cysteine and L-glutamate: step 2/2.</text>
</comment>
<feature type="binding site" evidence="14">
    <location>
        <position position="414"/>
    </location>
    <ligand>
        <name>substrate</name>
    </ligand>
</feature>
<dbReference type="InterPro" id="IPR037013">
    <property type="entry name" value="GSH-S_sub-bd_sf"/>
</dbReference>
<dbReference type="OrthoDB" id="2020073at2759"/>
<feature type="binding site" evidence="14">
    <location>
        <position position="92"/>
    </location>
    <ligand>
        <name>substrate</name>
    </ligand>
</feature>
<dbReference type="Pfam" id="PF03199">
    <property type="entry name" value="GSH_synthase"/>
    <property type="match status" value="1"/>
</dbReference>
<evidence type="ECO:0000256" key="14">
    <source>
        <dbReference type="PIRSR" id="PIRSR001558-1"/>
    </source>
</evidence>
<dbReference type="EC" id="6.3.2.3" evidence="4 13"/>
<feature type="binding site" evidence="15">
    <location>
        <position position="332"/>
    </location>
    <ligand>
        <name>Mg(2+)</name>
        <dbReference type="ChEBI" id="CHEBI:18420"/>
    </ligand>
</feature>
<dbReference type="Gene3D" id="3.30.1490.50">
    <property type="match status" value="1"/>
</dbReference>
<evidence type="ECO:0000256" key="2">
    <source>
        <dbReference type="ARBA" id="ARBA00010385"/>
    </source>
</evidence>
<evidence type="ECO:0000256" key="12">
    <source>
        <dbReference type="ARBA" id="ARBA00048871"/>
    </source>
</evidence>
<evidence type="ECO:0000256" key="13">
    <source>
        <dbReference type="PIRNR" id="PIRNR001558"/>
    </source>
</evidence>
<protein>
    <recommendedName>
        <fullName evidence="5 13">Glutathione synthetase</fullName>
        <shortName evidence="13">GSH-S</shortName>
        <ecNumber evidence="4 13">6.3.2.3</ecNumber>
    </recommendedName>
</protein>
<evidence type="ECO:0000256" key="3">
    <source>
        <dbReference type="ARBA" id="ARBA00011738"/>
    </source>
</evidence>
<sequence>MELHLPIKLPLGEDLLRKIVEDAKDWGLMHGVAIRPTDNADPNSLAIAPHCLLPSPIPRADFDELTRIQPALNLLMHKVAHDHAFLEETLKRSDYLPDSARSRYQQVEFNTVATSLSSLSTRVKELQSYIMSELGHADLLKNMPDNDALNLMCLGIVRAWEHYGNDNAIVIFLVEDVTFNICDQRFMEYQLKIIQPKIKVRRVKFSEHSCFSLSSGKELIVNGEEVAVAYYRTAYSPNQYGEKGWETRLLIERSKAIKCPSIQYHLAGTKKVQQQLALPNVVERFVSDPDEAKAIRRLFAELHPLDFNEEGNKAYDLAMEHPEKYVLKPQREGGGNNVYKDEIPGFLKALGKERPAYILMGLISPTPTKNYALSRSNGPTPPLVSVVSEFGVYGVILGSPSNILANYQAGHMLRSKLDGSNEGGVAVGSGFLDSPYLV</sequence>
<comment type="similarity">
    <text evidence="2 13">Belongs to the eukaryotic GSH synthase family.</text>
</comment>
<dbReference type="InterPro" id="IPR014049">
    <property type="entry name" value="Glutathione_synthase_N_euk"/>
</dbReference>
<comment type="subunit">
    <text evidence="3">Homodimer.</text>
</comment>
<evidence type="ECO:0000256" key="11">
    <source>
        <dbReference type="ARBA" id="ARBA00022842"/>
    </source>
</evidence>
<dbReference type="FunFam" id="3.30.1490.50:FF:000002">
    <property type="entry name" value="Glutathione synthetase"/>
    <property type="match status" value="1"/>
</dbReference>
<evidence type="ECO:0000256" key="5">
    <source>
        <dbReference type="ARBA" id="ARBA00020821"/>
    </source>
</evidence>
<evidence type="ECO:0000256" key="9">
    <source>
        <dbReference type="ARBA" id="ARBA00022741"/>
    </source>
</evidence>
<dbReference type="Pfam" id="PF03917">
    <property type="entry name" value="GSH_synth_ATP"/>
    <property type="match status" value="1"/>
</dbReference>
<evidence type="ECO:0000313" key="17">
    <source>
        <dbReference type="EMBL" id="CAB0011585.1"/>
    </source>
</evidence>
<reference evidence="17 18" key="1">
    <citation type="submission" date="2020-02" db="EMBL/GenBank/DDBJ databases">
        <authorList>
            <person name="Ferguson B K."/>
        </authorList>
    </citation>
    <scope>NUCLEOTIDE SEQUENCE [LARGE SCALE GENOMIC DNA]</scope>
</reference>
<keyword evidence="11 13" id="KW-0460">Magnesium</keyword>
<gene>
    <name evidence="17" type="ORF">NTEN_LOCUS16508</name>
</gene>
<feature type="binding site" evidence="14">
    <location>
        <position position="389"/>
    </location>
    <ligand>
        <name>ATP</name>
        <dbReference type="ChEBI" id="CHEBI:30616"/>
    </ligand>
</feature>
<evidence type="ECO:0000259" key="16">
    <source>
        <dbReference type="Pfam" id="PF03199"/>
    </source>
</evidence>
<keyword evidence="9 13" id="KW-0547">Nucleotide-binding</keyword>
<dbReference type="InterPro" id="IPR014709">
    <property type="entry name" value="Glutathione_synthase_C_euk"/>
</dbReference>
<keyword evidence="10 13" id="KW-0067">ATP-binding</keyword>
<dbReference type="InterPro" id="IPR005615">
    <property type="entry name" value="Glutathione_synthase"/>
</dbReference>
<feature type="binding site" evidence="15">
    <location>
        <position position="110"/>
    </location>
    <ligand>
        <name>Mg(2+)</name>
        <dbReference type="ChEBI" id="CHEBI:18420"/>
    </ligand>
</feature>
<dbReference type="PANTHER" id="PTHR11130:SF0">
    <property type="entry name" value="GLUTATHIONE SYNTHETASE"/>
    <property type="match status" value="1"/>
</dbReference>
<proteinExistence type="inferred from homology"/>
<organism evidence="17 18">
    <name type="scientific">Nesidiocoris tenuis</name>
    <dbReference type="NCBI Taxonomy" id="355587"/>
    <lineage>
        <taxon>Eukaryota</taxon>
        <taxon>Metazoa</taxon>
        <taxon>Ecdysozoa</taxon>
        <taxon>Arthropoda</taxon>
        <taxon>Hexapoda</taxon>
        <taxon>Insecta</taxon>
        <taxon>Pterygota</taxon>
        <taxon>Neoptera</taxon>
        <taxon>Paraneoptera</taxon>
        <taxon>Hemiptera</taxon>
        <taxon>Heteroptera</taxon>
        <taxon>Panheteroptera</taxon>
        <taxon>Cimicomorpha</taxon>
        <taxon>Miridae</taxon>
        <taxon>Dicyphina</taxon>
        <taxon>Nesidiocoris</taxon>
    </lineage>
</organism>
<dbReference type="GO" id="GO:0000287">
    <property type="term" value="F:magnesium ion binding"/>
    <property type="evidence" value="ECO:0007669"/>
    <property type="project" value="UniProtKB-UniRule"/>
</dbReference>
<dbReference type="EMBL" id="CADCXU010024228">
    <property type="protein sequence ID" value="CAB0011585.1"/>
    <property type="molecule type" value="Genomic_DNA"/>
</dbReference>
<dbReference type="Proteomes" id="UP000479000">
    <property type="component" value="Unassembled WGS sequence"/>
</dbReference>
<keyword evidence="7 13" id="KW-0317">Glutathione biosynthesis</keyword>
<dbReference type="Gene3D" id="3.30.470.20">
    <property type="entry name" value="ATP-grasp fold, B domain"/>
    <property type="match status" value="2"/>
</dbReference>
<feature type="binding site" evidence="14">
    <location>
        <position position="184"/>
    </location>
    <ligand>
        <name>substrate</name>
    </ligand>
</feature>
<feature type="domain" description="Glutathione synthase substrate-binding" evidence="16">
    <location>
        <begin position="168"/>
        <end position="267"/>
    </location>
</feature>
<dbReference type="InterPro" id="IPR004887">
    <property type="entry name" value="GSH_synth_subst-bd"/>
</dbReference>
<dbReference type="InterPro" id="IPR016185">
    <property type="entry name" value="PreATP-grasp_dom_sf"/>
</dbReference>
<evidence type="ECO:0000256" key="6">
    <source>
        <dbReference type="ARBA" id="ARBA00022598"/>
    </source>
</evidence>
<dbReference type="UniPathway" id="UPA00142">
    <property type="reaction ID" value="UER00210"/>
</dbReference>
<comment type="catalytic activity">
    <reaction evidence="12">
        <text>gamma-L-glutamyl-L-cysteine + glycine + ATP = glutathione + ADP + phosphate + H(+)</text>
        <dbReference type="Rhea" id="RHEA:13557"/>
        <dbReference type="ChEBI" id="CHEBI:15378"/>
        <dbReference type="ChEBI" id="CHEBI:30616"/>
        <dbReference type="ChEBI" id="CHEBI:43474"/>
        <dbReference type="ChEBI" id="CHEBI:57305"/>
        <dbReference type="ChEBI" id="CHEBI:57925"/>
        <dbReference type="ChEBI" id="CHEBI:58173"/>
        <dbReference type="ChEBI" id="CHEBI:456216"/>
        <dbReference type="EC" id="6.3.2.3"/>
    </reaction>
    <physiologicalReaction direction="left-to-right" evidence="12">
        <dbReference type="Rhea" id="RHEA:13558"/>
    </physiologicalReaction>
</comment>
<comment type="cofactor">
    <cofactor evidence="13 15">
        <name>Mg(2+)</name>
        <dbReference type="ChEBI" id="CHEBI:18420"/>
    </cofactor>
    <text evidence="13 15">Binds 1 Mg(2+) ion per subunit.</text>
</comment>
<dbReference type="PANTHER" id="PTHR11130">
    <property type="entry name" value="GLUTATHIONE SYNTHETASE"/>
    <property type="match status" value="1"/>
</dbReference>
<keyword evidence="8 13" id="KW-0479">Metal-binding</keyword>
<dbReference type="GO" id="GO:0043295">
    <property type="term" value="F:glutathione binding"/>
    <property type="evidence" value="ECO:0007669"/>
    <property type="project" value="UniProtKB-UniRule"/>
</dbReference>
<feature type="binding site" evidence="15">
    <location>
        <position position="108"/>
    </location>
    <ligand>
        <name>Mg(2+)</name>
        <dbReference type="ChEBI" id="CHEBI:18420"/>
    </ligand>
</feature>
<dbReference type="Gene3D" id="3.30.1490.80">
    <property type="match status" value="1"/>
</dbReference>